<gene>
    <name evidence="3" type="ORF">J2T55_000219</name>
</gene>
<dbReference type="PANTHER" id="PTHR46229">
    <property type="entry name" value="BOLA TRANSCRIPTION REGULATOR"/>
    <property type="match status" value="1"/>
</dbReference>
<dbReference type="Gene3D" id="3.30.300.90">
    <property type="entry name" value="BolA-like"/>
    <property type="match status" value="1"/>
</dbReference>
<comment type="similarity">
    <text evidence="1 2">Belongs to the BolA/IbaG family.</text>
</comment>
<dbReference type="InterPro" id="IPR036065">
    <property type="entry name" value="BolA-like_sf"/>
</dbReference>
<dbReference type="Proteomes" id="UP001204445">
    <property type="component" value="Unassembled WGS sequence"/>
</dbReference>
<evidence type="ECO:0000256" key="1">
    <source>
        <dbReference type="ARBA" id="ARBA00005578"/>
    </source>
</evidence>
<dbReference type="EMBL" id="JANUCT010000001">
    <property type="protein sequence ID" value="MCS3902227.1"/>
    <property type="molecule type" value="Genomic_DNA"/>
</dbReference>
<dbReference type="PANTHER" id="PTHR46229:SF2">
    <property type="entry name" value="BOLA-LIKE PROTEIN 1"/>
    <property type="match status" value="1"/>
</dbReference>
<keyword evidence="4" id="KW-1185">Reference proteome</keyword>
<sequence length="85" mass="9307">MMQPETIKQLIEAGIADSEAIVQGDDGTHFEAIIVSDAFAGKGPVQQHQLVYQALGSKMGNEIHALSIQTYTPEQWAEVRELRGL</sequence>
<evidence type="ECO:0000256" key="2">
    <source>
        <dbReference type="RuleBase" id="RU003860"/>
    </source>
</evidence>
<dbReference type="InterPro" id="IPR050961">
    <property type="entry name" value="BolA/IbaG_stress_morph_reg"/>
</dbReference>
<dbReference type="SUPFAM" id="SSF82657">
    <property type="entry name" value="BolA-like"/>
    <property type="match status" value="1"/>
</dbReference>
<dbReference type="AlphaFoldDB" id="A0AAE3HJV2"/>
<name>A0AAE3HJV2_9GAMM</name>
<dbReference type="InterPro" id="IPR002634">
    <property type="entry name" value="BolA"/>
</dbReference>
<organism evidence="3 4">
    <name type="scientific">Methylohalomonas lacus</name>
    <dbReference type="NCBI Taxonomy" id="398773"/>
    <lineage>
        <taxon>Bacteria</taxon>
        <taxon>Pseudomonadati</taxon>
        <taxon>Pseudomonadota</taxon>
        <taxon>Gammaproteobacteria</taxon>
        <taxon>Methylohalomonadales</taxon>
        <taxon>Methylohalomonadaceae</taxon>
        <taxon>Methylohalomonas</taxon>
    </lineage>
</organism>
<dbReference type="Pfam" id="PF01722">
    <property type="entry name" value="BolA"/>
    <property type="match status" value="1"/>
</dbReference>
<proteinExistence type="inferred from homology"/>
<evidence type="ECO:0000313" key="3">
    <source>
        <dbReference type="EMBL" id="MCS3902227.1"/>
    </source>
</evidence>
<reference evidence="3" key="1">
    <citation type="submission" date="2022-08" db="EMBL/GenBank/DDBJ databases">
        <title>Genomic Encyclopedia of Type Strains, Phase III (KMG-III): the genomes of soil and plant-associated and newly described type strains.</title>
        <authorList>
            <person name="Whitman W."/>
        </authorList>
    </citation>
    <scope>NUCLEOTIDE SEQUENCE</scope>
    <source>
        <strain evidence="3">HMT 1</strain>
    </source>
</reference>
<evidence type="ECO:0000313" key="4">
    <source>
        <dbReference type="Proteomes" id="UP001204445"/>
    </source>
</evidence>
<accession>A0AAE3HJV2</accession>
<comment type="caution">
    <text evidence="3">The sequence shown here is derived from an EMBL/GenBank/DDBJ whole genome shotgun (WGS) entry which is preliminary data.</text>
</comment>
<protein>
    <submittedName>
        <fullName evidence="3">Acid stress-induced BolA-like protein IbaG/YrbA</fullName>
    </submittedName>
</protein>
<dbReference type="PIRSF" id="PIRSF003113">
    <property type="entry name" value="BolA"/>
    <property type="match status" value="1"/>
</dbReference>